<keyword evidence="2" id="KW-1185">Reference proteome</keyword>
<dbReference type="Proteomes" id="UP001596132">
    <property type="component" value="Unassembled WGS sequence"/>
</dbReference>
<sequence length="238" mass="23655">MPIDISGETMSSHNIVLDQDVVVTQLQGKIYLVAADGSQTLLTEGDVLPKDAVVFSPEGASFQGGNTTFTLSPSREPVAEDAPLLAQNVPAGTPDDIAALQKAILDGADPTKTFEASAAGGAPAAGNIGGVAGASGNGGFVTIDRTGDATISTAGFDTATPANLAPIIEARDGEDGLTDFNVPVIAGDDLGAVTEDASEPTLTDSGVLTVDDADAGQSVFRAGNGTPSANALGSLTID</sequence>
<gene>
    <name evidence="1" type="ORF">ACFPVW_01780</name>
</gene>
<dbReference type="InterPro" id="IPR047777">
    <property type="entry name" value="LapA-like_RM"/>
</dbReference>
<organism evidence="1 2">
    <name type="scientific">Aeromonas eucrenophila</name>
    <dbReference type="NCBI Taxonomy" id="649"/>
    <lineage>
        <taxon>Bacteria</taxon>
        <taxon>Pseudomonadati</taxon>
        <taxon>Pseudomonadota</taxon>
        <taxon>Gammaproteobacteria</taxon>
        <taxon>Aeromonadales</taxon>
        <taxon>Aeromonadaceae</taxon>
        <taxon>Aeromonas</taxon>
    </lineage>
</organism>
<dbReference type="NCBIfam" id="NF033682">
    <property type="entry name" value="retention_LapA"/>
    <property type="match status" value="1"/>
</dbReference>
<dbReference type="EMBL" id="JBHSPP010000004">
    <property type="protein sequence ID" value="MFC5704827.1"/>
    <property type="molecule type" value="Genomic_DNA"/>
</dbReference>
<reference evidence="2" key="1">
    <citation type="journal article" date="2019" name="Int. J. Syst. Evol. Microbiol.">
        <title>The Global Catalogue of Microorganisms (GCM) 10K type strain sequencing project: providing services to taxonomists for standard genome sequencing and annotation.</title>
        <authorList>
            <consortium name="The Broad Institute Genomics Platform"/>
            <consortium name="The Broad Institute Genome Sequencing Center for Infectious Disease"/>
            <person name="Wu L."/>
            <person name="Ma J."/>
        </authorList>
    </citation>
    <scope>NUCLEOTIDE SEQUENCE [LARGE SCALE GENOMIC DNA]</scope>
    <source>
        <strain evidence="2">KCTC 15012</strain>
    </source>
</reference>
<accession>A0ABW0Y712</accession>
<name>A0ABW0Y712_9GAMM</name>
<proteinExistence type="predicted"/>
<comment type="caution">
    <text evidence="1">The sequence shown here is derived from an EMBL/GenBank/DDBJ whole genome shotgun (WGS) entry which is preliminary data.</text>
</comment>
<evidence type="ECO:0000313" key="1">
    <source>
        <dbReference type="EMBL" id="MFC5704827.1"/>
    </source>
</evidence>
<protein>
    <submittedName>
        <fullName evidence="1">Retention module-containing protein</fullName>
    </submittedName>
</protein>
<feature type="non-terminal residue" evidence="1">
    <location>
        <position position="238"/>
    </location>
</feature>
<dbReference type="RefSeq" id="WP_378051129.1">
    <property type="nucleotide sequence ID" value="NZ_JBHSPP010000004.1"/>
</dbReference>
<evidence type="ECO:0000313" key="2">
    <source>
        <dbReference type="Proteomes" id="UP001596132"/>
    </source>
</evidence>